<dbReference type="Proteomes" id="UP000199766">
    <property type="component" value="Unassembled WGS sequence"/>
</dbReference>
<dbReference type="AlphaFoldDB" id="A0A1H9NIZ9"/>
<organism evidence="1 2">
    <name type="scientific">Giesbergeria anulus</name>
    <dbReference type="NCBI Taxonomy" id="180197"/>
    <lineage>
        <taxon>Bacteria</taxon>
        <taxon>Pseudomonadati</taxon>
        <taxon>Pseudomonadota</taxon>
        <taxon>Betaproteobacteria</taxon>
        <taxon>Burkholderiales</taxon>
        <taxon>Comamonadaceae</taxon>
        <taxon>Giesbergeria</taxon>
    </lineage>
</organism>
<evidence type="ECO:0000313" key="1">
    <source>
        <dbReference type="EMBL" id="SER35635.1"/>
    </source>
</evidence>
<evidence type="ECO:0000313" key="2">
    <source>
        <dbReference type="Proteomes" id="UP000199766"/>
    </source>
</evidence>
<accession>A0A1H9NIZ9</accession>
<protein>
    <submittedName>
        <fullName evidence="1">Uncharacterized protein</fullName>
    </submittedName>
</protein>
<dbReference type="RefSeq" id="WP_143059637.1">
    <property type="nucleotide sequence ID" value="NZ_FOGD01000007.1"/>
</dbReference>
<sequence>MVKKKFTADPWAVWNYGESAIDVAVGPVVGGVAVAQITTANGHCIHTAETMGLGQANARLIA</sequence>
<gene>
    <name evidence="1" type="ORF">SAMN02982919_02227</name>
</gene>
<keyword evidence="2" id="KW-1185">Reference proteome</keyword>
<name>A0A1H9NIZ9_9BURK</name>
<proteinExistence type="predicted"/>
<dbReference type="EMBL" id="FOGD01000007">
    <property type="protein sequence ID" value="SER35635.1"/>
    <property type="molecule type" value="Genomic_DNA"/>
</dbReference>
<reference evidence="1 2" key="1">
    <citation type="submission" date="2016-10" db="EMBL/GenBank/DDBJ databases">
        <authorList>
            <person name="de Groot N.N."/>
        </authorList>
    </citation>
    <scope>NUCLEOTIDE SEQUENCE [LARGE SCALE GENOMIC DNA]</scope>
    <source>
        <strain evidence="1 2">ATCC 35958</strain>
    </source>
</reference>